<dbReference type="InterPro" id="IPR027417">
    <property type="entry name" value="P-loop_NTPase"/>
</dbReference>
<dbReference type="PANTHER" id="PTHR13696:SF52">
    <property type="entry name" value="PARA FAMILY PROTEIN CT_582"/>
    <property type="match status" value="1"/>
</dbReference>
<protein>
    <submittedName>
        <fullName evidence="2">CobQ/CobB/MinD/ParA nucleotide binding domain-containing protein</fullName>
    </submittedName>
</protein>
<proteinExistence type="predicted"/>
<reference evidence="2 3" key="1">
    <citation type="submission" date="2016-10" db="EMBL/GenBank/DDBJ databases">
        <authorList>
            <person name="de Groot N.N."/>
        </authorList>
    </citation>
    <scope>NUCLEOTIDE SEQUENCE [LARGE SCALE GENOMIC DNA]</scope>
    <source>
        <strain evidence="2 3">ATCC 43154</strain>
    </source>
</reference>
<dbReference type="InterPro" id="IPR050678">
    <property type="entry name" value="DNA_Partitioning_ATPase"/>
</dbReference>
<evidence type="ECO:0000313" key="2">
    <source>
        <dbReference type="EMBL" id="SFM74326.1"/>
    </source>
</evidence>
<accession>A0A1I4TCC0</accession>
<gene>
    <name evidence="2" type="ORF">SAMN02982985_05161</name>
</gene>
<sequence length="343" mass="37926">MAKRLVVFNHKGGVSKTTTVFNLGWMLSKGHKVLLVDADSQCNLSSLVLGDDFEKYYLDDGTRLQNIKDGVAPAFQGKPVPISAVNCFSPQRAPSMYLLAGHANLSEYDAALTFAQTSNNAISTLQNLPGAFSELLRLTEEKYSIDYTIIDLNPSLSSVNQNLFLSAHAFLVPTNPDPFSIMALNTLQVALPRWVDWKKNAVSLFADSAYPLLEGVPKFCGSIIQRFNIRNGKAARPYRDNIVEIKEKLSGDFFSAMAKSGMVYTAEQYRPDFIAAQYCLAEVPDFQGLLPKSQQAGVPVFELTDREIGETGPVLADMQEKRRLFAEQFLGMAEKITSLMENA</sequence>
<dbReference type="AlphaFoldDB" id="A0A1I4TCC0"/>
<evidence type="ECO:0000259" key="1">
    <source>
        <dbReference type="Pfam" id="PF13614"/>
    </source>
</evidence>
<name>A0A1I4TCC0_9BURK</name>
<dbReference type="InterPro" id="IPR025669">
    <property type="entry name" value="AAA_dom"/>
</dbReference>
<dbReference type="RefSeq" id="WP_093390565.1">
    <property type="nucleotide sequence ID" value="NZ_FOTW01000030.1"/>
</dbReference>
<organism evidence="2 3">
    <name type="scientific">Rugamonas rubra</name>
    <dbReference type="NCBI Taxonomy" id="758825"/>
    <lineage>
        <taxon>Bacteria</taxon>
        <taxon>Pseudomonadati</taxon>
        <taxon>Pseudomonadota</taxon>
        <taxon>Betaproteobacteria</taxon>
        <taxon>Burkholderiales</taxon>
        <taxon>Oxalobacteraceae</taxon>
        <taxon>Telluria group</taxon>
        <taxon>Rugamonas</taxon>
    </lineage>
</organism>
<dbReference type="CDD" id="cd02042">
    <property type="entry name" value="ParAB_family"/>
    <property type="match status" value="1"/>
</dbReference>
<dbReference type="Proteomes" id="UP000199470">
    <property type="component" value="Unassembled WGS sequence"/>
</dbReference>
<evidence type="ECO:0000313" key="3">
    <source>
        <dbReference type="Proteomes" id="UP000199470"/>
    </source>
</evidence>
<dbReference type="STRING" id="758825.SAMN02982985_05161"/>
<dbReference type="SUPFAM" id="SSF52540">
    <property type="entry name" value="P-loop containing nucleoside triphosphate hydrolases"/>
    <property type="match status" value="1"/>
</dbReference>
<dbReference type="Gene3D" id="3.40.50.300">
    <property type="entry name" value="P-loop containing nucleotide triphosphate hydrolases"/>
    <property type="match status" value="1"/>
</dbReference>
<dbReference type="OrthoDB" id="9785810at2"/>
<keyword evidence="3" id="KW-1185">Reference proteome</keyword>
<dbReference type="PANTHER" id="PTHR13696">
    <property type="entry name" value="P-LOOP CONTAINING NUCLEOSIDE TRIPHOSPHATE HYDROLASE"/>
    <property type="match status" value="1"/>
</dbReference>
<dbReference type="Pfam" id="PF13614">
    <property type="entry name" value="AAA_31"/>
    <property type="match status" value="1"/>
</dbReference>
<feature type="domain" description="AAA" evidence="1">
    <location>
        <begin position="3"/>
        <end position="188"/>
    </location>
</feature>
<dbReference type="EMBL" id="FOTW01000030">
    <property type="protein sequence ID" value="SFM74326.1"/>
    <property type="molecule type" value="Genomic_DNA"/>
</dbReference>